<name>A0ABW1YYP0_9RHOB</name>
<sequence>MIRLAANDDIAVGLHLGRLVCAPVLDLIQQFRQLRPHLARKIAQGGAHGFAKAFETLHDRAHFIHDPVHEHLRAALHQAEAAFFGVLLCVGRKRQHRAKGDKGHETCHAIDVGGAFGISSLLPMHGHKPA</sequence>
<dbReference type="Proteomes" id="UP001596403">
    <property type="component" value="Unassembled WGS sequence"/>
</dbReference>
<comment type="caution">
    <text evidence="1">The sequence shown here is derived from an EMBL/GenBank/DDBJ whole genome shotgun (WGS) entry which is preliminary data.</text>
</comment>
<proteinExistence type="predicted"/>
<organism evidence="1 2">
    <name type="scientific">Sulfitobacter profundi</name>
    <dbReference type="NCBI Taxonomy" id="2679961"/>
    <lineage>
        <taxon>Bacteria</taxon>
        <taxon>Pseudomonadati</taxon>
        <taxon>Pseudomonadota</taxon>
        <taxon>Alphaproteobacteria</taxon>
        <taxon>Rhodobacterales</taxon>
        <taxon>Roseobacteraceae</taxon>
        <taxon>Sulfitobacter</taxon>
    </lineage>
</organism>
<evidence type="ECO:0000313" key="1">
    <source>
        <dbReference type="EMBL" id="MFC6642376.1"/>
    </source>
</evidence>
<keyword evidence="2" id="KW-1185">Reference proteome</keyword>
<accession>A0ABW1YYP0</accession>
<evidence type="ECO:0000313" key="2">
    <source>
        <dbReference type="Proteomes" id="UP001596403"/>
    </source>
</evidence>
<protein>
    <submittedName>
        <fullName evidence="1">Uncharacterized protein</fullName>
    </submittedName>
</protein>
<gene>
    <name evidence="1" type="ORF">ACFQAU_12390</name>
</gene>
<reference evidence="2" key="1">
    <citation type="journal article" date="2019" name="Int. J. Syst. Evol. Microbiol.">
        <title>The Global Catalogue of Microorganisms (GCM) 10K type strain sequencing project: providing services to taxonomists for standard genome sequencing and annotation.</title>
        <authorList>
            <consortium name="The Broad Institute Genomics Platform"/>
            <consortium name="The Broad Institute Genome Sequencing Center for Infectious Disease"/>
            <person name="Wu L."/>
            <person name="Ma J."/>
        </authorList>
    </citation>
    <scope>NUCLEOTIDE SEQUENCE [LARGE SCALE GENOMIC DNA]</scope>
    <source>
        <strain evidence="2">NBRC 111368</strain>
    </source>
</reference>
<dbReference type="EMBL" id="JBHSWA010000001">
    <property type="protein sequence ID" value="MFC6642376.1"/>
    <property type="molecule type" value="Genomic_DNA"/>
</dbReference>
<dbReference type="RefSeq" id="WP_386282553.1">
    <property type="nucleotide sequence ID" value="NZ_JBHSWA010000001.1"/>
</dbReference>